<keyword evidence="2" id="KW-1185">Reference proteome</keyword>
<gene>
    <name evidence="1" type="ORF">PGLA1383_LOCUS52105</name>
</gene>
<comment type="caution">
    <text evidence="1">The sequence shown here is derived from an EMBL/GenBank/DDBJ whole genome shotgun (WGS) entry which is preliminary data.</text>
</comment>
<evidence type="ECO:0000313" key="1">
    <source>
        <dbReference type="EMBL" id="CAE8636695.1"/>
    </source>
</evidence>
<dbReference type="AlphaFoldDB" id="A0A813HGT9"/>
<proteinExistence type="predicted"/>
<protein>
    <submittedName>
        <fullName evidence="1">Uncharacterized protein</fullName>
    </submittedName>
</protein>
<organism evidence="1 2">
    <name type="scientific">Polarella glacialis</name>
    <name type="common">Dinoflagellate</name>
    <dbReference type="NCBI Taxonomy" id="89957"/>
    <lineage>
        <taxon>Eukaryota</taxon>
        <taxon>Sar</taxon>
        <taxon>Alveolata</taxon>
        <taxon>Dinophyceae</taxon>
        <taxon>Suessiales</taxon>
        <taxon>Suessiaceae</taxon>
        <taxon>Polarella</taxon>
    </lineage>
</organism>
<evidence type="ECO:0000313" key="2">
    <source>
        <dbReference type="Proteomes" id="UP000654075"/>
    </source>
</evidence>
<dbReference type="EMBL" id="CAJNNV010031532">
    <property type="protein sequence ID" value="CAE8636695.1"/>
    <property type="molecule type" value="Genomic_DNA"/>
</dbReference>
<sequence>MLKGGLMVKRAAAEIALSAGSVSHPEVRWQLAQLAGNQSRYKRLDASGAERSRLIGIIKAQIRYQLTRGGCVRALYEQLAILQADHRLCTIQSRYQALRGDIRNLLRQGAVPTSRSPAAKKAL</sequence>
<dbReference type="Proteomes" id="UP000654075">
    <property type="component" value="Unassembled WGS sequence"/>
</dbReference>
<accession>A0A813HGT9</accession>
<reference evidence="1" key="1">
    <citation type="submission" date="2021-02" db="EMBL/GenBank/DDBJ databases">
        <authorList>
            <person name="Dougan E. K."/>
            <person name="Rhodes N."/>
            <person name="Thang M."/>
            <person name="Chan C."/>
        </authorList>
    </citation>
    <scope>NUCLEOTIDE SEQUENCE</scope>
</reference>
<name>A0A813HGT9_POLGL</name>